<proteinExistence type="predicted"/>
<protein>
    <submittedName>
        <fullName evidence="1">Uncharacterized protein</fullName>
    </submittedName>
</protein>
<keyword evidence="2" id="KW-1185">Reference proteome</keyword>
<sequence>MLRRPEISVSGIRRHVEKATCDELNGRGNAGVFPVSYIGGVHVDVQFEPNFGHDAGSPRATLRSNIGKADVLAQGSMRIEASEPSSEAQEIISGSGSRMANSATSAGHVSVDDNLTTYQMIVGAQRRTCSEIDMREMKYDPSDTRIVSLTYSNLMRQGHARLRQQPDDLARRRTPFLSQSVPLMLDPLTERLYGGALSVAGNPDLAVLPGKFTGAAKEIRKMVPSSAKVYLNSLSDTELRQKIVLGGAGYPSTRTIKSTTKEEMLEAYPEAILKSACTRQQTLTGIADLVGKINTIFTAADGDTHVFSVGRVLGSNGTVAAHTANGLRRFSGAGLGFLGPLATTGGISFVHVAPAQGISGEYNLALDVDGLGVVILFFGDVLPEEDDPDDNRWNEPVGREQKTSWIMYILANLPQLLGAPADVRAQAFSVDRQEKRNVWLQAAIEEAEIIYKSSRIRGEATLMSEAARALVQKEEVWRGLEEYMPVTCKEFVQIAAMDAQTEQVDDLCKAMRKAFSSKGPLQLSFLYLPTGVFAKTWEELFGLLEMLTKNWDGWSRFEKLKPDWTAESVKDMQLGIYGMEAALYSKKKREAERCEAMQQLKDALRARGIAEENVEVLAKSVEATEPPWNAWEGIDRRKAFDAAKRAVLAAGDQFLEAKETFVPLEPVPPTWDLGLDGTCVQAAETDPASSQQLVRARVIFKQAINLVAQVLRGDFTIEELQTLALKQLPRRPFLIDLVEHPINRQCEAEMYELARQQNTARCQIGPIVDLFETYNIGGPFPNLDGRKLHVLRVECVVPDVSKKKIAELAVAELVTKLEDCGAFGRVALTDDL</sequence>
<gene>
    <name evidence="1" type="ORF">KFL_008030030</name>
</gene>
<dbReference type="EMBL" id="DF237752">
    <property type="protein sequence ID" value="GAQ91541.1"/>
    <property type="molecule type" value="Genomic_DNA"/>
</dbReference>
<evidence type="ECO:0000313" key="1">
    <source>
        <dbReference type="EMBL" id="GAQ91541.1"/>
    </source>
</evidence>
<dbReference type="Proteomes" id="UP000054558">
    <property type="component" value="Unassembled WGS sequence"/>
</dbReference>
<accession>A0A1Y1IQL7</accession>
<organism evidence="1 2">
    <name type="scientific">Klebsormidium nitens</name>
    <name type="common">Green alga</name>
    <name type="synonym">Ulothrix nitens</name>
    <dbReference type="NCBI Taxonomy" id="105231"/>
    <lineage>
        <taxon>Eukaryota</taxon>
        <taxon>Viridiplantae</taxon>
        <taxon>Streptophyta</taxon>
        <taxon>Klebsormidiophyceae</taxon>
        <taxon>Klebsormidiales</taxon>
        <taxon>Klebsormidiaceae</taxon>
        <taxon>Klebsormidium</taxon>
    </lineage>
</organism>
<evidence type="ECO:0000313" key="2">
    <source>
        <dbReference type="Proteomes" id="UP000054558"/>
    </source>
</evidence>
<reference evidence="1 2" key="1">
    <citation type="journal article" date="2014" name="Nat. Commun.">
        <title>Klebsormidium flaccidum genome reveals primary factors for plant terrestrial adaptation.</title>
        <authorList>
            <person name="Hori K."/>
            <person name="Maruyama F."/>
            <person name="Fujisawa T."/>
            <person name="Togashi T."/>
            <person name="Yamamoto N."/>
            <person name="Seo M."/>
            <person name="Sato S."/>
            <person name="Yamada T."/>
            <person name="Mori H."/>
            <person name="Tajima N."/>
            <person name="Moriyama T."/>
            <person name="Ikeuchi M."/>
            <person name="Watanabe M."/>
            <person name="Wada H."/>
            <person name="Kobayashi K."/>
            <person name="Saito M."/>
            <person name="Masuda T."/>
            <person name="Sasaki-Sekimoto Y."/>
            <person name="Mashiguchi K."/>
            <person name="Awai K."/>
            <person name="Shimojima M."/>
            <person name="Masuda S."/>
            <person name="Iwai M."/>
            <person name="Nobusawa T."/>
            <person name="Narise T."/>
            <person name="Kondo S."/>
            <person name="Saito H."/>
            <person name="Sato R."/>
            <person name="Murakawa M."/>
            <person name="Ihara Y."/>
            <person name="Oshima-Yamada Y."/>
            <person name="Ohtaka K."/>
            <person name="Satoh M."/>
            <person name="Sonobe K."/>
            <person name="Ishii M."/>
            <person name="Ohtani R."/>
            <person name="Kanamori-Sato M."/>
            <person name="Honoki R."/>
            <person name="Miyazaki D."/>
            <person name="Mochizuki H."/>
            <person name="Umetsu J."/>
            <person name="Higashi K."/>
            <person name="Shibata D."/>
            <person name="Kamiya Y."/>
            <person name="Sato N."/>
            <person name="Nakamura Y."/>
            <person name="Tabata S."/>
            <person name="Ida S."/>
            <person name="Kurokawa K."/>
            <person name="Ohta H."/>
        </authorList>
    </citation>
    <scope>NUCLEOTIDE SEQUENCE [LARGE SCALE GENOMIC DNA]</scope>
    <source>
        <strain evidence="1 2">NIES-2285</strain>
    </source>
</reference>
<dbReference type="AlphaFoldDB" id="A0A1Y1IQL7"/>
<name>A0A1Y1IQL7_KLENI</name>